<evidence type="ECO:0000313" key="2">
    <source>
        <dbReference type="Proteomes" id="UP001153292"/>
    </source>
</evidence>
<dbReference type="Proteomes" id="UP001153292">
    <property type="component" value="Chromosome 4"/>
</dbReference>
<organism evidence="1 2">
    <name type="scientific">Chilo suppressalis</name>
    <name type="common">Asiatic rice borer moth</name>
    <dbReference type="NCBI Taxonomy" id="168631"/>
    <lineage>
        <taxon>Eukaryota</taxon>
        <taxon>Metazoa</taxon>
        <taxon>Ecdysozoa</taxon>
        <taxon>Arthropoda</taxon>
        <taxon>Hexapoda</taxon>
        <taxon>Insecta</taxon>
        <taxon>Pterygota</taxon>
        <taxon>Neoptera</taxon>
        <taxon>Endopterygota</taxon>
        <taxon>Lepidoptera</taxon>
        <taxon>Glossata</taxon>
        <taxon>Ditrysia</taxon>
        <taxon>Pyraloidea</taxon>
        <taxon>Crambidae</taxon>
        <taxon>Crambinae</taxon>
        <taxon>Chilo</taxon>
    </lineage>
</organism>
<dbReference type="EMBL" id="OU963897">
    <property type="protein sequence ID" value="CAH0405378.1"/>
    <property type="molecule type" value="Genomic_DNA"/>
</dbReference>
<proteinExistence type="predicted"/>
<accession>A0ABN8B7A9</accession>
<name>A0ABN8B7A9_CHISP</name>
<sequence>MVISTSNTFKWPDKEDKIWYANDSIVEKINAPVSINNRSSYKVPEMAKYLFGSDSFFNFADFNFESLREFNYET</sequence>
<protein>
    <submittedName>
        <fullName evidence="1">Uncharacterized protein</fullName>
    </submittedName>
</protein>
<reference evidence="1" key="1">
    <citation type="submission" date="2021-12" db="EMBL/GenBank/DDBJ databases">
        <authorList>
            <person name="King R."/>
        </authorList>
    </citation>
    <scope>NUCLEOTIDE SEQUENCE</scope>
</reference>
<gene>
    <name evidence="1" type="ORF">CHILSU_LOCUS8742</name>
</gene>
<keyword evidence="2" id="KW-1185">Reference proteome</keyword>
<evidence type="ECO:0000313" key="1">
    <source>
        <dbReference type="EMBL" id="CAH0405378.1"/>
    </source>
</evidence>